<organism evidence="1 2">
    <name type="scientific">Mucuna pruriens</name>
    <name type="common">Velvet bean</name>
    <name type="synonym">Dolichos pruriens</name>
    <dbReference type="NCBI Taxonomy" id="157652"/>
    <lineage>
        <taxon>Eukaryota</taxon>
        <taxon>Viridiplantae</taxon>
        <taxon>Streptophyta</taxon>
        <taxon>Embryophyta</taxon>
        <taxon>Tracheophyta</taxon>
        <taxon>Spermatophyta</taxon>
        <taxon>Magnoliopsida</taxon>
        <taxon>eudicotyledons</taxon>
        <taxon>Gunneridae</taxon>
        <taxon>Pentapetalae</taxon>
        <taxon>rosids</taxon>
        <taxon>fabids</taxon>
        <taxon>Fabales</taxon>
        <taxon>Fabaceae</taxon>
        <taxon>Papilionoideae</taxon>
        <taxon>50 kb inversion clade</taxon>
        <taxon>NPAAA clade</taxon>
        <taxon>indigoferoid/millettioid clade</taxon>
        <taxon>Phaseoleae</taxon>
        <taxon>Mucuna</taxon>
    </lineage>
</organism>
<evidence type="ECO:0000313" key="1">
    <source>
        <dbReference type="EMBL" id="RDX98737.1"/>
    </source>
</evidence>
<sequence length="66" mass="7335">MPITRNQVSSTNAGDDDTLQQLLRVVASLQERSDEQPLHFKFKTSNNQAKYEVLLTGMKLAGELGT</sequence>
<comment type="caution">
    <text evidence="1">The sequence shown here is derived from an EMBL/GenBank/DDBJ whole genome shotgun (WGS) entry which is preliminary data.</text>
</comment>
<dbReference type="OrthoDB" id="2016287at2759"/>
<protein>
    <submittedName>
        <fullName evidence="1">Uncharacterized protein</fullName>
    </submittedName>
</protein>
<name>A0A371H7H4_MUCPR</name>
<accession>A0A371H7H4</accession>
<gene>
    <name evidence="1" type="ORF">CR513_18304</name>
</gene>
<feature type="non-terminal residue" evidence="1">
    <location>
        <position position="1"/>
    </location>
</feature>
<dbReference type="AlphaFoldDB" id="A0A371H7H4"/>
<dbReference type="Proteomes" id="UP000257109">
    <property type="component" value="Unassembled WGS sequence"/>
</dbReference>
<proteinExistence type="predicted"/>
<dbReference type="EMBL" id="QJKJ01003387">
    <property type="protein sequence ID" value="RDX98737.1"/>
    <property type="molecule type" value="Genomic_DNA"/>
</dbReference>
<keyword evidence="2" id="KW-1185">Reference proteome</keyword>
<reference evidence="1" key="1">
    <citation type="submission" date="2018-05" db="EMBL/GenBank/DDBJ databases">
        <title>Draft genome of Mucuna pruriens seed.</title>
        <authorList>
            <person name="Nnadi N.E."/>
            <person name="Vos R."/>
            <person name="Hasami M.H."/>
            <person name="Devisetty U.K."/>
            <person name="Aguiy J.C."/>
        </authorList>
    </citation>
    <scope>NUCLEOTIDE SEQUENCE [LARGE SCALE GENOMIC DNA]</scope>
    <source>
        <strain evidence="1">JCA_2017</strain>
    </source>
</reference>
<evidence type="ECO:0000313" key="2">
    <source>
        <dbReference type="Proteomes" id="UP000257109"/>
    </source>
</evidence>